<proteinExistence type="predicted"/>
<reference evidence="1" key="1">
    <citation type="submission" date="2018-02" db="EMBL/GenBank/DDBJ databases">
        <title>Rhizophora mucronata_Transcriptome.</title>
        <authorList>
            <person name="Meera S.P."/>
            <person name="Sreeshan A."/>
            <person name="Augustine A."/>
        </authorList>
    </citation>
    <scope>NUCLEOTIDE SEQUENCE</scope>
    <source>
        <tissue evidence="1">Leaf</tissue>
    </source>
</reference>
<sequence>MYSRVSFQLETLFSPIEILMLLPKAAQWLAKGGRKPNTR</sequence>
<accession>A0A2P2QTR5</accession>
<evidence type="ECO:0000313" key="1">
    <source>
        <dbReference type="EMBL" id="MBX70393.1"/>
    </source>
</evidence>
<dbReference type="EMBL" id="GGEC01089909">
    <property type="protein sequence ID" value="MBX70393.1"/>
    <property type="molecule type" value="Transcribed_RNA"/>
</dbReference>
<name>A0A2P2QTR5_RHIMU</name>
<protein>
    <submittedName>
        <fullName evidence="1">Uncharacterized protein</fullName>
    </submittedName>
</protein>
<organism evidence="1">
    <name type="scientific">Rhizophora mucronata</name>
    <name type="common">Asiatic mangrove</name>
    <dbReference type="NCBI Taxonomy" id="61149"/>
    <lineage>
        <taxon>Eukaryota</taxon>
        <taxon>Viridiplantae</taxon>
        <taxon>Streptophyta</taxon>
        <taxon>Embryophyta</taxon>
        <taxon>Tracheophyta</taxon>
        <taxon>Spermatophyta</taxon>
        <taxon>Magnoliopsida</taxon>
        <taxon>eudicotyledons</taxon>
        <taxon>Gunneridae</taxon>
        <taxon>Pentapetalae</taxon>
        <taxon>rosids</taxon>
        <taxon>fabids</taxon>
        <taxon>Malpighiales</taxon>
        <taxon>Rhizophoraceae</taxon>
        <taxon>Rhizophora</taxon>
    </lineage>
</organism>
<dbReference type="AlphaFoldDB" id="A0A2P2QTR5"/>